<dbReference type="RefSeq" id="WP_193538502.1">
    <property type="nucleotide sequence ID" value="NZ_JADCLJ010000022.1"/>
</dbReference>
<evidence type="ECO:0000256" key="3">
    <source>
        <dbReference type="ARBA" id="ARBA00022475"/>
    </source>
</evidence>
<organism evidence="10 11">
    <name type="scientific">Litchfieldia luteola</name>
    <dbReference type="NCBI Taxonomy" id="682179"/>
    <lineage>
        <taxon>Bacteria</taxon>
        <taxon>Bacillati</taxon>
        <taxon>Bacillota</taxon>
        <taxon>Bacilli</taxon>
        <taxon>Bacillales</taxon>
        <taxon>Bacillaceae</taxon>
        <taxon>Litchfieldia</taxon>
    </lineage>
</organism>
<feature type="domain" description="YetF-like N-terminal transmembrane" evidence="9">
    <location>
        <begin position="4"/>
        <end position="77"/>
    </location>
</feature>
<dbReference type="Gene3D" id="3.30.240.20">
    <property type="entry name" value="bsu07140 like domains"/>
    <property type="match status" value="2"/>
</dbReference>
<keyword evidence="4 7" id="KW-0812">Transmembrane</keyword>
<evidence type="ECO:0000256" key="6">
    <source>
        <dbReference type="ARBA" id="ARBA00023136"/>
    </source>
</evidence>
<dbReference type="Pfam" id="PF20730">
    <property type="entry name" value="YetF_N"/>
    <property type="match status" value="1"/>
</dbReference>
<evidence type="ECO:0000256" key="4">
    <source>
        <dbReference type="ARBA" id="ARBA00022692"/>
    </source>
</evidence>
<dbReference type="Pfam" id="PF04239">
    <property type="entry name" value="DUF421"/>
    <property type="match status" value="1"/>
</dbReference>
<evidence type="ECO:0000313" key="11">
    <source>
        <dbReference type="Proteomes" id="UP001516662"/>
    </source>
</evidence>
<dbReference type="PANTHER" id="PTHR34582:SF5">
    <property type="entry name" value="UPF0702 TRANSMEMBRANE PROTEIN YETF"/>
    <property type="match status" value="1"/>
</dbReference>
<gene>
    <name evidence="10" type="ORF">IMZ08_16485</name>
</gene>
<keyword evidence="3" id="KW-1003">Cell membrane</keyword>
<protein>
    <submittedName>
        <fullName evidence="10">DUF421 domain-containing protein</fullName>
    </submittedName>
</protein>
<evidence type="ECO:0000256" key="2">
    <source>
        <dbReference type="ARBA" id="ARBA00006448"/>
    </source>
</evidence>
<comment type="similarity">
    <text evidence="2">Belongs to the UPF0702 family.</text>
</comment>
<feature type="domain" description="YetF C-terminal" evidence="8">
    <location>
        <begin position="81"/>
        <end position="215"/>
    </location>
</feature>
<keyword evidence="5 7" id="KW-1133">Transmembrane helix</keyword>
<comment type="caution">
    <text evidence="10">The sequence shown here is derived from an EMBL/GenBank/DDBJ whole genome shotgun (WGS) entry which is preliminary data.</text>
</comment>
<dbReference type="Proteomes" id="UP001516662">
    <property type="component" value="Unassembled WGS sequence"/>
</dbReference>
<evidence type="ECO:0000259" key="8">
    <source>
        <dbReference type="Pfam" id="PF04239"/>
    </source>
</evidence>
<evidence type="ECO:0000256" key="7">
    <source>
        <dbReference type="SAM" id="Phobius"/>
    </source>
</evidence>
<sequence length="230" mass="26634">MTHYLQTATELAIGLVLLYILTKLLGKTQFSQLTPFDFISALVLGELVGNAVYDHETKFYEIIFATLVWGILIYGIEMATQKFKRTRKFLEGEPNIVVQKGKIKFDALKKAKLDLNQMLSLIRQQGYFSIQEVEYAILESNGIMSVMAKPQYDKPKNSDLNLPIKPAYLPYTFILDGEVVHKNLKEAGKDEHWLKSQLAQQHVRDYKEILYAEWKEEQPIYMLKYENKSS</sequence>
<comment type="subcellular location">
    <subcellularLocation>
        <location evidence="1">Cell membrane</location>
        <topology evidence="1">Multi-pass membrane protein</topology>
    </subcellularLocation>
</comment>
<feature type="transmembrane region" description="Helical" evidence="7">
    <location>
        <begin position="59"/>
        <end position="79"/>
    </location>
</feature>
<name>A0ABR9QMC2_9BACI</name>
<dbReference type="InterPro" id="IPR048454">
    <property type="entry name" value="YetF_N"/>
</dbReference>
<dbReference type="EMBL" id="JADCLJ010000022">
    <property type="protein sequence ID" value="MBE4909652.1"/>
    <property type="molecule type" value="Genomic_DNA"/>
</dbReference>
<keyword evidence="11" id="KW-1185">Reference proteome</keyword>
<dbReference type="InterPro" id="IPR023090">
    <property type="entry name" value="UPF0702_alpha/beta_dom_sf"/>
</dbReference>
<evidence type="ECO:0000256" key="5">
    <source>
        <dbReference type="ARBA" id="ARBA00022989"/>
    </source>
</evidence>
<evidence type="ECO:0000256" key="1">
    <source>
        <dbReference type="ARBA" id="ARBA00004651"/>
    </source>
</evidence>
<accession>A0ABR9QMC2</accession>
<dbReference type="InterPro" id="IPR007353">
    <property type="entry name" value="DUF421"/>
</dbReference>
<reference evidence="10 11" key="1">
    <citation type="submission" date="2020-10" db="EMBL/GenBank/DDBJ databases">
        <title>Bacillus sp. HD4P25, an endophyte from a halophyte.</title>
        <authorList>
            <person name="Sun J.-Q."/>
        </authorList>
    </citation>
    <scope>NUCLEOTIDE SEQUENCE [LARGE SCALE GENOMIC DNA]</scope>
    <source>
        <strain evidence="10 11">YIM 93174</strain>
    </source>
</reference>
<feature type="transmembrane region" description="Helical" evidence="7">
    <location>
        <begin position="6"/>
        <end position="26"/>
    </location>
</feature>
<dbReference type="PANTHER" id="PTHR34582">
    <property type="entry name" value="UPF0702 TRANSMEMBRANE PROTEIN YCAP"/>
    <property type="match status" value="1"/>
</dbReference>
<evidence type="ECO:0000313" key="10">
    <source>
        <dbReference type="EMBL" id="MBE4909652.1"/>
    </source>
</evidence>
<keyword evidence="6 7" id="KW-0472">Membrane</keyword>
<evidence type="ECO:0000259" key="9">
    <source>
        <dbReference type="Pfam" id="PF20730"/>
    </source>
</evidence>
<proteinExistence type="inferred from homology"/>